<comment type="similarity">
    <text evidence="3 11">Belongs to the adaptor complexes large subunit family.</text>
</comment>
<dbReference type="AlphaFoldDB" id="A0A8Q3WL34"/>
<comment type="subcellular location">
    <subcellularLocation>
        <location evidence="1">Cytoplasmic vesicle</location>
        <location evidence="1">Clathrin-coated vesicle membrane</location>
        <topology evidence="1">Peripheral membrane protein</topology>
        <orientation evidence="1">Cytoplasmic side</orientation>
    </subcellularLocation>
    <subcellularLocation>
        <location evidence="2">Golgi apparatus</location>
    </subcellularLocation>
</comment>
<feature type="region of interest" description="Disordered" evidence="12">
    <location>
        <begin position="662"/>
        <end position="811"/>
    </location>
</feature>
<dbReference type="InterPro" id="IPR011989">
    <property type="entry name" value="ARM-like"/>
</dbReference>
<reference evidence="14" key="4">
    <citation type="submission" date="2025-08" db="UniProtKB">
        <authorList>
            <consortium name="Ensembl"/>
        </authorList>
    </citation>
    <scope>IDENTIFICATION</scope>
</reference>
<evidence type="ECO:0000256" key="6">
    <source>
        <dbReference type="ARBA" id="ARBA00022927"/>
    </source>
</evidence>
<reference evidence="14 15" key="1">
    <citation type="journal article" date="2001" name="Nature">
        <title>Initial sequencing and analysis of the human genome.</title>
        <authorList>
            <consortium name="International Human Genome Sequencing Consortium"/>
            <person name="Lander E.S."/>
            <person name="Linton L.M."/>
            <person name="Birren B."/>
            <person name="Nusbaum C."/>
            <person name="Zody M.C."/>
            <person name="Baldwin J."/>
            <person name="Devon K."/>
            <person name="Dewar K."/>
            <person name="Doyle M."/>
            <person name="FitzHugh W."/>
            <person name="Funke R."/>
            <person name="Gage D."/>
            <person name="Harris K."/>
            <person name="Heaford A."/>
            <person name="Howland J."/>
            <person name="Kann L."/>
            <person name="Lehoczky J."/>
            <person name="LeVine R."/>
            <person name="McEwan P."/>
            <person name="McKernan K."/>
            <person name="Meldrim J."/>
            <person name="Mesirov J.P."/>
            <person name="Miranda C."/>
            <person name="Morris W."/>
            <person name="Naylor J."/>
            <person name="Raymond C."/>
            <person name="Rosetti M."/>
            <person name="Santos R."/>
            <person name="Sheridan A."/>
            <person name="Sougnez C."/>
            <person name="Stange-Thomann N."/>
            <person name="Stojanovic N."/>
            <person name="Subramanian A."/>
            <person name="Wyman D."/>
            <person name="Rogers J."/>
            <person name="Sulston J."/>
            <person name="Ainscough R."/>
            <person name="Beck S."/>
            <person name="Bentley D."/>
            <person name="Burton J."/>
            <person name="Clee C."/>
            <person name="Carter N."/>
            <person name="Coulson A."/>
            <person name="Deadman R."/>
            <person name="Deloukas P."/>
            <person name="Dunham A."/>
            <person name="Dunham I."/>
            <person name="Durbin R."/>
            <person name="French L."/>
            <person name="Grafham D."/>
            <person name="Gregory S."/>
            <person name="Hubbard T."/>
            <person name="Humphray S."/>
            <person name="Hunt A."/>
            <person name="Jones M."/>
            <person name="Lloyd C."/>
            <person name="McMurray A."/>
            <person name="Matthews L."/>
            <person name="Mercer S."/>
            <person name="Milne S."/>
            <person name="Mullikin J.C."/>
            <person name="Mungall A."/>
            <person name="Plumb R."/>
            <person name="Ross M."/>
            <person name="Shownkeen R."/>
            <person name="Sims S."/>
            <person name="Waterston R.H."/>
            <person name="Wilson R.K."/>
            <person name="Hillier L.W."/>
            <person name="McPherson J.D."/>
            <person name="Marra M.A."/>
            <person name="Mardis E.R."/>
            <person name="Fulton L.A."/>
            <person name="Chinwalla A.T."/>
            <person name="Pepin K.H."/>
            <person name="Gish W.R."/>
            <person name="Chissoe S.L."/>
            <person name="Wendl M.C."/>
            <person name="Delehaunty K.D."/>
            <person name="Miner T.L."/>
            <person name="Delehaunty A."/>
            <person name="Kramer J.B."/>
            <person name="Cook L.L."/>
            <person name="Fulton R.S."/>
            <person name="Johnson D.L."/>
            <person name="Minx P.J."/>
            <person name="Clifton S.W."/>
            <person name="Hawkins T."/>
            <person name="Branscomb E."/>
            <person name="Predki P."/>
            <person name="Richardson P."/>
            <person name="Wenning S."/>
            <person name="Slezak T."/>
            <person name="Doggett N."/>
            <person name="Cheng J.F."/>
            <person name="Olsen A."/>
            <person name="Lucas S."/>
            <person name="Elkin C."/>
            <person name="Uberbacher E."/>
            <person name="Frazier M."/>
            <person name="Gibbs R.A."/>
            <person name="Muzny D.M."/>
            <person name="Scherer S.E."/>
            <person name="Bouck J.B."/>
            <person name="Sodergren E.J."/>
            <person name="Worley K.C."/>
            <person name="Rives C.M."/>
            <person name="Gorrell J.H."/>
            <person name="Metzker M.L."/>
            <person name="Naylor S.L."/>
            <person name="Kucherlapati R.S."/>
            <person name="Nelson D.L."/>
            <person name="Weinstock G.M."/>
            <person name="Sakaki Y."/>
            <person name="Fujiyama A."/>
            <person name="Hattori M."/>
            <person name="Yada T."/>
            <person name="Toyoda A."/>
            <person name="Itoh T."/>
            <person name="Kawagoe C."/>
            <person name="Watanabe H."/>
            <person name="Totoki Y."/>
            <person name="Taylor T."/>
            <person name="Weissenbach J."/>
            <person name="Heilig R."/>
            <person name="Saurin W."/>
            <person name="Artiguenave F."/>
            <person name="Brottier P."/>
            <person name="Bruls T."/>
            <person name="Pelletier E."/>
            <person name="Robert C."/>
            <person name="Wincker P."/>
            <person name="Smith D.R."/>
            <person name="Doucette-Stamm L."/>
            <person name="Rubenfield M."/>
            <person name="Weinstock K."/>
            <person name="Lee H.M."/>
            <person name="Dubois J."/>
            <person name="Rosenthal A."/>
            <person name="Platzer M."/>
            <person name="Nyakatura G."/>
            <person name="Taudien S."/>
            <person name="Rump A."/>
            <person name="Yang H."/>
            <person name="Yu J."/>
            <person name="Wang J."/>
            <person name="Huang G."/>
            <person name="Gu J."/>
            <person name="Hood L."/>
            <person name="Rowen L."/>
            <person name="Madan A."/>
            <person name="Qin S."/>
            <person name="Davis R.W."/>
            <person name="Federspiel N.A."/>
            <person name="Abola A.P."/>
            <person name="Proctor M.J."/>
            <person name="Myers R.M."/>
            <person name="Schmutz J."/>
            <person name="Dickson M."/>
            <person name="Grimwood J."/>
            <person name="Cox D.R."/>
            <person name="Olson M.V."/>
            <person name="Kaul R."/>
            <person name="Raymond C."/>
            <person name="Shimizu N."/>
            <person name="Kawasaki K."/>
            <person name="Minoshima S."/>
            <person name="Evans G.A."/>
            <person name="Athanasiou M."/>
            <person name="Schultz R."/>
            <person name="Roe B.A."/>
            <person name="Chen F."/>
            <person name="Pan H."/>
            <person name="Ramser J."/>
            <person name="Lehrach H."/>
            <person name="Reinhardt R."/>
            <person name="McCombie W.R."/>
            <person name="de la Bastide M."/>
            <person name="Dedhia N."/>
            <person name="Blocker H."/>
            <person name="Hornischer K."/>
            <person name="Nordsiek G."/>
            <person name="Agarwala R."/>
            <person name="Aravind L."/>
            <person name="Bailey J.A."/>
            <person name="Bateman A."/>
            <person name="Batzoglou S."/>
            <person name="Birney E."/>
            <person name="Bork P."/>
            <person name="Brown D.G."/>
            <person name="Burge C.B."/>
            <person name="Cerutti L."/>
            <person name="Chen H.C."/>
            <person name="Church D."/>
            <person name="Clamp M."/>
            <person name="Copley R.R."/>
            <person name="Doerks T."/>
            <person name="Eddy S.R."/>
            <person name="Eichler E.E."/>
            <person name="Furey T.S."/>
            <person name="Galagan J."/>
            <person name="Gilbert J.G."/>
            <person name="Harmon C."/>
            <person name="Hayashizaki Y."/>
            <person name="Haussler D."/>
            <person name="Hermjakob H."/>
            <person name="Hokamp K."/>
            <person name="Jang W."/>
            <person name="Johnson L.S."/>
            <person name="Jones T.A."/>
            <person name="Kasif S."/>
            <person name="Kaspryzk A."/>
            <person name="Kennedy S."/>
            <person name="Kent W.J."/>
            <person name="Kitts P."/>
            <person name="Koonin E.V."/>
            <person name="Korf I."/>
            <person name="Kulp D."/>
            <person name="Lancet D."/>
            <person name="Lowe T.M."/>
            <person name="McLysaght A."/>
            <person name="Mikkelsen T."/>
            <person name="Moran J.V."/>
            <person name="Mulder N."/>
            <person name="Pollara V.J."/>
            <person name="Ponting C.P."/>
            <person name="Schuler G."/>
            <person name="Schultz J."/>
            <person name="Slater G."/>
            <person name="Smit A.F."/>
            <person name="Stupka E."/>
            <person name="Szustakowski J."/>
            <person name="Thierry-Mieg D."/>
            <person name="Thierry-Mieg J."/>
            <person name="Wagner L."/>
            <person name="Wallis J."/>
            <person name="Wheeler R."/>
            <person name="Williams A."/>
            <person name="Wolf Y.I."/>
            <person name="Wolfe K.H."/>
            <person name="Yang S.P."/>
            <person name="Yeh R.F."/>
            <person name="Collins F."/>
            <person name="Guyer M.S."/>
            <person name="Peterson J."/>
            <person name="Felsenfeld A."/>
            <person name="Wetterstrand K.A."/>
            <person name="Patrinos A."/>
            <person name="Morgan M.J."/>
            <person name="de Jong P."/>
            <person name="Catanese J.J."/>
            <person name="Osoegawa K."/>
            <person name="Shizuya H."/>
            <person name="Choi S."/>
            <person name="Chen Y.J."/>
        </authorList>
    </citation>
    <scope>NUCLEOTIDE SEQUENCE [LARGE SCALE GENOMIC DNA]</scope>
</reference>
<dbReference type="SMART" id="SM01355">
    <property type="entry name" value="AP3B1_C"/>
    <property type="match status" value="1"/>
</dbReference>
<dbReference type="InterPro" id="IPR002553">
    <property type="entry name" value="Clathrin/coatomer_adapt-like_N"/>
</dbReference>
<feature type="compositionally biased region" description="Basic and acidic residues" evidence="12">
    <location>
        <begin position="792"/>
        <end position="811"/>
    </location>
</feature>
<dbReference type="OpenTargets" id="ENSG00000132842"/>
<evidence type="ECO:0000256" key="2">
    <source>
        <dbReference type="ARBA" id="ARBA00004555"/>
    </source>
</evidence>
<dbReference type="EMBL" id="AC024568">
    <property type="status" value="NOT_ANNOTATED_CDS"/>
    <property type="molecule type" value="Genomic_DNA"/>
</dbReference>
<sequence length="1055" mass="117358">MSSNSFPYNEQSGGGEATELGQEATSTISPSGAFGLFSSDLKKNEDLKQMLESNKDSAKLDAMKRIVGMIAKGKNASELFPAVVKNVASKNIEIKKLVYVYLVRYAEEQQDLALLSISTFQRALKDPNQLIRASALRVLSSIRVPIIVPIMMLAIKEASADLSPYVRKNAAHAIQKLYSLDPEQKEMLIEVIEKLLKDKSTLVAGSVVMAFEEVCPDRIDLIHKNYRKLCNLLVDVEEWGQVVIIHMLTRYARTQFVSPWKEGDELEDNGKNFYESDDDQKEKTDKKKKPYTMDPDHRLLIRNTKPLLQSRNAAVVMAVAQLYWHISPKSEAGIISKSLVRLLRSNREVQYIVLQNIATMSIQRKGMFEPYLKSFYVRSTDPTMIKTLKLEILTNLANEANISTLLREFQTYVKSQDKQFAAATIQTIGRCATNILEVTDTCLNGLVCLLSNRDEIVVAESVVVIKKLLQMQPAQHGEIIKHMAKLLDSITVPVARASILWLIGENCERVPKIAPDVLRKMAKSFTSEDDLVKLQILNLGAKLYLTNSKQTKLLTQYILNLGKYDQNYDIRDRTRFIRQLIVPNVKSGALSKYAKKIFLAQKPAPLLESPFKDRDHFQLGTLSHTLNIKATGYLELSNWPEVAPDPSVRNVEVIELAKEWTPAGKAKQENSAKKFYSESEEEEDSSDSSSDSESESGSESGEQGESGEEGDSNEDSSEDSSSEQDSESGRESGLENKRTAKRNSKAKGKSDSEDGEKENEKSKTSDSSNDESSSIEDSSSDSESESEPESESESRRVTKEKEKKTKQDRTPLTKDVSLLDLDDFNPVSTPVALPTPALSPSLMADLEGLHLSTSSSVISVSTPAFVPTKTHVLLHRMSGKGLAAHYFFPRQPCIFGDKMVSIQITLNNTTDRKIENIHIGEKKLPIGMKMHVFNPIDSLEPEGSITVSMGIDFCDSTQTASFQLCTKDDCFNVNIQPPVGELLLPVAMSEKDFKKEQGLSFFSSRFAAKTVHSGSLMLVTVELKEGSTAQLIINTEKTVIGSVLLRELKPVLSQG</sequence>
<dbReference type="GO" id="GO:0006886">
    <property type="term" value="P:intracellular protein transport"/>
    <property type="evidence" value="ECO:0007669"/>
    <property type="project" value="InterPro"/>
</dbReference>
<feature type="compositionally biased region" description="Polar residues" evidence="12">
    <location>
        <begin position="1"/>
        <end position="11"/>
    </location>
</feature>
<dbReference type="Gene3D" id="1.25.10.10">
    <property type="entry name" value="Leucine-rich Repeat Variant"/>
    <property type="match status" value="1"/>
</dbReference>
<comment type="function">
    <text evidence="10">Subunit of non-clathrin- and clathrin-associated adaptor protein complex 3 (AP-3) that plays a role in protein sorting in the late-Golgi/trans-Golgi network (TGN) and/or endosomes. The AP complexes mediate both the recruitment of clathrin to membranes and the recognition of sorting signals within the cytosolic tails of transmembrane cargo molecules. AP-3 appears to be involved in the sorting of a subset of transmembrane proteins targeted to lysosomes and lysosome-related organelles. In concert with the BLOC-1 complex, AP-3 is required to target cargos into vesicles assembled at cell bodies for delivery into neurites and nerve terminals.</text>
</comment>
<reference evidence="14 15" key="3">
    <citation type="journal article" date="2004" name="Nature">
        <title>Finishing the euchromatic sequence of the human genome.</title>
        <authorList>
            <consortium name="International Human Genome Sequencing Consortium"/>
        </authorList>
    </citation>
    <scope>NUCLEOTIDE SEQUENCE [LARGE SCALE GENOMIC DNA]</scope>
</reference>
<reference evidence="14 15" key="2">
    <citation type="journal article" date="2004" name="Nature">
        <title>The DNA sequence and comparative analysis of human chromosome 5.</title>
        <authorList>
            <person name="Schmutz J."/>
            <person name="Martin J."/>
            <person name="Terry A."/>
            <person name="Couronne O."/>
            <person name="Grimwood J."/>
            <person name="Lowry S."/>
            <person name="Gordon L.A."/>
            <person name="Scott D."/>
            <person name="Xie G."/>
            <person name="Huang W."/>
            <person name="Hellsten U."/>
            <person name="Tran-Gyamfi M."/>
            <person name="She X."/>
            <person name="Prabhakar S."/>
            <person name="Aerts A."/>
            <person name="Altherr M."/>
            <person name="Bajorek E."/>
            <person name="Black S."/>
            <person name="Branscomb E."/>
            <person name="Caoile C."/>
            <person name="Challacombe J.F."/>
            <person name="Chan Y.M."/>
            <person name="Denys M."/>
            <person name="Detter J.C."/>
            <person name="Escobar J."/>
            <person name="Flowers D."/>
            <person name="Fotopulos D."/>
            <person name="Glavina T."/>
            <person name="Gomez M."/>
            <person name="Gonzales E."/>
            <person name="Goodstein D."/>
            <person name="Grigoriev I."/>
            <person name="Groza M."/>
            <person name="Hammon N."/>
            <person name="Hawkins T."/>
            <person name="Haydu L."/>
            <person name="Israni S."/>
            <person name="Jett J."/>
            <person name="Kadner K."/>
            <person name="Kimball H."/>
            <person name="Kobayashi A."/>
            <person name="Lopez F."/>
            <person name="Lou Y."/>
            <person name="Martinez D."/>
            <person name="Medina C."/>
            <person name="Morgan J."/>
            <person name="Nandkeshwar R."/>
            <person name="Noonan J.P."/>
            <person name="Pitluck S."/>
            <person name="Pollard M."/>
            <person name="Predki P."/>
            <person name="Priest J."/>
            <person name="Ramirez L."/>
            <person name="Retterer J."/>
            <person name="Rodriguez A."/>
            <person name="Rogers S."/>
            <person name="Salamov A."/>
            <person name="Salazar A."/>
            <person name="Thayer N."/>
            <person name="Tice H."/>
            <person name="Tsai M."/>
            <person name="Ustaszewska A."/>
            <person name="Vo N."/>
            <person name="Wheeler J."/>
            <person name="Wu K."/>
            <person name="Yang J."/>
            <person name="Dickson M."/>
            <person name="Cheng J.F."/>
            <person name="Eichler E.E."/>
            <person name="Olsen A."/>
            <person name="Pennacchio L.A."/>
            <person name="Rokhsar D.S."/>
            <person name="Richardson P."/>
            <person name="Lucas S.M."/>
            <person name="Myers R.M."/>
            <person name="Rubin E.M."/>
        </authorList>
    </citation>
    <scope>NUCLEOTIDE SEQUENCE [LARGE SCALE GENOMIC DNA]</scope>
</reference>
<dbReference type="InterPro" id="IPR016024">
    <property type="entry name" value="ARM-type_fold"/>
</dbReference>
<dbReference type="SUPFAM" id="SSF48371">
    <property type="entry name" value="ARM repeat"/>
    <property type="match status" value="1"/>
</dbReference>
<dbReference type="PANTHER" id="PTHR11134">
    <property type="entry name" value="ADAPTOR COMPLEX SUBUNIT BETA FAMILY MEMBER"/>
    <property type="match status" value="1"/>
</dbReference>
<keyword evidence="6 11" id="KW-0653">Protein transport</keyword>
<evidence type="ECO:0000256" key="10">
    <source>
        <dbReference type="ARBA" id="ARBA00023570"/>
    </source>
</evidence>
<evidence type="ECO:0000256" key="4">
    <source>
        <dbReference type="ARBA" id="ARBA00022448"/>
    </source>
</evidence>
<dbReference type="Pfam" id="PF24080">
    <property type="entry name" value="AP3B1_C_2"/>
    <property type="match status" value="1"/>
</dbReference>
<feature type="compositionally biased region" description="Low complexity" evidence="12">
    <location>
        <begin position="765"/>
        <end position="777"/>
    </location>
</feature>
<feature type="region of interest" description="Disordered" evidence="12">
    <location>
        <begin position="1"/>
        <end position="31"/>
    </location>
</feature>
<keyword evidence="4 11" id="KW-0813">Transport</keyword>
<accession>A0A8Q3WL34</accession>
<name>A0A8Q3WL34_HUMAN</name>
<dbReference type="Ensembl" id="ENST00000695515.1">
    <property type="protein sequence ID" value="ENSP00000511978.1"/>
    <property type="gene ID" value="ENSG00000132842.17"/>
</dbReference>
<dbReference type="SMR" id="A0A8Q3WL34"/>
<evidence type="ECO:0000256" key="8">
    <source>
        <dbReference type="ARBA" id="ARBA00023136"/>
    </source>
</evidence>
<dbReference type="GO" id="GO:0030665">
    <property type="term" value="C:clathrin-coated vesicle membrane"/>
    <property type="evidence" value="ECO:0007669"/>
    <property type="project" value="UniProtKB-SubCell"/>
</dbReference>
<dbReference type="HGNC" id="HGNC:566">
    <property type="gene designation" value="AP3B1"/>
</dbReference>
<evidence type="ECO:0000259" key="13">
    <source>
        <dbReference type="SMART" id="SM01355"/>
    </source>
</evidence>
<feature type="region of interest" description="Disordered" evidence="12">
    <location>
        <begin position="268"/>
        <end position="292"/>
    </location>
</feature>
<dbReference type="Proteomes" id="UP000005640">
    <property type="component" value="Chromosome 5"/>
</dbReference>
<keyword evidence="8 11" id="KW-0472">Membrane</keyword>
<evidence type="ECO:0007829" key="16">
    <source>
        <dbReference type="PeptideAtlas" id="A0A8Q3WL34"/>
    </source>
</evidence>
<reference evidence="14" key="5">
    <citation type="submission" date="2025-09" db="UniProtKB">
        <authorList>
            <consortium name="Ensembl"/>
        </authorList>
    </citation>
    <scope>IDENTIFICATION</scope>
</reference>
<dbReference type="GO" id="GO:0005794">
    <property type="term" value="C:Golgi apparatus"/>
    <property type="evidence" value="ECO:0007669"/>
    <property type="project" value="UniProtKB-SubCell"/>
</dbReference>
<proteinExistence type="evidence at protein level"/>
<feature type="compositionally biased region" description="Acidic residues" evidence="12">
    <location>
        <begin position="778"/>
        <end position="791"/>
    </location>
</feature>
<dbReference type="Pfam" id="PF14796">
    <property type="entry name" value="AP3B1_C"/>
    <property type="match status" value="1"/>
</dbReference>
<evidence type="ECO:0000256" key="5">
    <source>
        <dbReference type="ARBA" id="ARBA00022553"/>
    </source>
</evidence>
<organism evidence="14 15">
    <name type="scientific">Homo sapiens</name>
    <name type="common">Human</name>
    <dbReference type="NCBI Taxonomy" id="9606"/>
    <lineage>
        <taxon>Eukaryota</taxon>
        <taxon>Metazoa</taxon>
        <taxon>Chordata</taxon>
        <taxon>Craniata</taxon>
        <taxon>Vertebrata</taxon>
        <taxon>Euteleostomi</taxon>
        <taxon>Mammalia</taxon>
        <taxon>Eutheria</taxon>
        <taxon>Euarchontoglires</taxon>
        <taxon>Primates</taxon>
        <taxon>Haplorrhini</taxon>
        <taxon>Catarrhini</taxon>
        <taxon>Hominidae</taxon>
        <taxon>Homo</taxon>
    </lineage>
</organism>
<feature type="domain" description="AP-3 complex subunit beta C-terminal" evidence="13">
    <location>
        <begin position="811"/>
        <end position="958"/>
    </location>
</feature>
<dbReference type="GO" id="GO:0030123">
    <property type="term" value="C:AP-3 adaptor complex"/>
    <property type="evidence" value="ECO:0007669"/>
    <property type="project" value="UniProtKB-UniRule"/>
</dbReference>
<keyword evidence="7" id="KW-0333">Golgi apparatus</keyword>
<dbReference type="InterPro" id="IPR029390">
    <property type="entry name" value="AP3B_C"/>
</dbReference>
<evidence type="ECO:0000256" key="1">
    <source>
        <dbReference type="ARBA" id="ARBA00004145"/>
    </source>
</evidence>
<protein>
    <recommendedName>
        <fullName evidence="11">AP-3 complex subunit beta</fullName>
    </recommendedName>
</protein>
<evidence type="ECO:0000256" key="3">
    <source>
        <dbReference type="ARBA" id="ARBA00006613"/>
    </source>
</evidence>
<keyword evidence="5" id="KW-0597">Phosphoprotein</keyword>
<dbReference type="PIRSF" id="PIRSF037096">
    <property type="entry name" value="AP3_complex_beta"/>
    <property type="match status" value="1"/>
</dbReference>
<feature type="compositionally biased region" description="Acidic residues" evidence="12">
    <location>
        <begin position="705"/>
        <end position="726"/>
    </location>
</feature>
<dbReference type="InterPro" id="IPR026740">
    <property type="entry name" value="AP3_beta"/>
</dbReference>
<dbReference type="GeneTree" id="ENSGT00940000157603"/>
<evidence type="ECO:0000313" key="15">
    <source>
        <dbReference type="Proteomes" id="UP000005640"/>
    </source>
</evidence>
<evidence type="ECO:0007829" key="17">
    <source>
        <dbReference type="ProteomicsDB" id="A0A8Q3WL34"/>
    </source>
</evidence>
<dbReference type="EMBL" id="AC112197">
    <property type="status" value="NOT_ANNOTATED_CDS"/>
    <property type="molecule type" value="Genomic_DNA"/>
</dbReference>
<dbReference type="EMBL" id="AC104108">
    <property type="status" value="NOT_ANNOTATED_CDS"/>
    <property type="molecule type" value="Genomic_DNA"/>
</dbReference>
<dbReference type="InterPro" id="IPR029394">
    <property type="entry name" value="AP3B1_Ser"/>
</dbReference>
<feature type="compositionally biased region" description="Basic and acidic residues" evidence="12">
    <location>
        <begin position="748"/>
        <end position="764"/>
    </location>
</feature>
<evidence type="ECO:0000256" key="9">
    <source>
        <dbReference type="ARBA" id="ARBA00023329"/>
    </source>
</evidence>
<feature type="compositionally biased region" description="Basic and acidic residues" evidence="12">
    <location>
        <begin position="727"/>
        <end position="738"/>
    </location>
</feature>
<keyword evidence="9" id="KW-0968">Cytoplasmic vesicle</keyword>
<evidence type="ECO:0000256" key="11">
    <source>
        <dbReference type="PIRNR" id="PIRNR037096"/>
    </source>
</evidence>
<evidence type="ECO:0000256" key="12">
    <source>
        <dbReference type="SAM" id="MobiDB-lite"/>
    </source>
</evidence>
<evidence type="ECO:0000313" key="14">
    <source>
        <dbReference type="Ensembl" id="ENSP00000511978.1"/>
    </source>
</evidence>
<keyword evidence="15" id="KW-1185">Reference proteome</keyword>
<evidence type="ECO:0000256" key="7">
    <source>
        <dbReference type="ARBA" id="ARBA00023034"/>
    </source>
</evidence>
<dbReference type="InterPro" id="IPR026739">
    <property type="entry name" value="AP_beta"/>
</dbReference>
<dbReference type="Pfam" id="PF01602">
    <property type="entry name" value="Adaptin_N"/>
    <property type="match status" value="1"/>
</dbReference>
<dbReference type="GO" id="GO:0016192">
    <property type="term" value="P:vesicle-mediated transport"/>
    <property type="evidence" value="ECO:0007669"/>
    <property type="project" value="InterPro"/>
</dbReference>
<gene>
    <name evidence="14" type="primary">AP3B1</name>
</gene>
<keyword evidence="16 17" id="KW-1267">Proteomics identification</keyword>
<dbReference type="OrthoDB" id="302453at2759"/>
<dbReference type="EMBL" id="AC024578">
    <property type="status" value="NOT_ANNOTATED_CDS"/>
    <property type="molecule type" value="Genomic_DNA"/>
</dbReference>
<dbReference type="InterPro" id="IPR056314">
    <property type="entry name" value="AP3B1/2_C"/>
</dbReference>
<feature type="compositionally biased region" description="Basic and acidic residues" evidence="12">
    <location>
        <begin position="666"/>
        <end position="677"/>
    </location>
</feature>
<feature type="compositionally biased region" description="Acidic residues" evidence="12">
    <location>
        <begin position="678"/>
        <end position="696"/>
    </location>
</feature>
<dbReference type="Ensembl" id="ENST00000695515.1">
    <property type="protein sequence ID" value="ENSP00000511978.1"/>
    <property type="gene ID" value="ENSG00000132842.16"/>
</dbReference>
<dbReference type="Pfam" id="PF14797">
    <property type="entry name" value="SEEEED"/>
    <property type="match status" value="1"/>
</dbReference>